<feature type="transmembrane region" description="Helical" evidence="1">
    <location>
        <begin position="79"/>
        <end position="95"/>
    </location>
</feature>
<proteinExistence type="predicted"/>
<feature type="transmembrane region" description="Helical" evidence="1">
    <location>
        <begin position="24"/>
        <end position="42"/>
    </location>
</feature>
<feature type="transmembrane region" description="Helical" evidence="1">
    <location>
        <begin position="107"/>
        <end position="124"/>
    </location>
</feature>
<comment type="caution">
    <text evidence="2">The sequence shown here is derived from an EMBL/GenBank/DDBJ whole genome shotgun (WGS) entry which is preliminary data.</text>
</comment>
<evidence type="ECO:0000313" key="2">
    <source>
        <dbReference type="EMBL" id="MBH9700350.1"/>
    </source>
</evidence>
<keyword evidence="1" id="KW-1133">Transmembrane helix</keyword>
<accession>A0A8I1ARM4</accession>
<evidence type="ECO:0000256" key="1">
    <source>
        <dbReference type="SAM" id="Phobius"/>
    </source>
</evidence>
<feature type="transmembrane region" description="Helical" evidence="1">
    <location>
        <begin position="54"/>
        <end position="73"/>
    </location>
</feature>
<organism evidence="2 3">
    <name type="scientific">Burkholderia cepacia</name>
    <name type="common">Pseudomonas cepacia</name>
    <dbReference type="NCBI Taxonomy" id="292"/>
    <lineage>
        <taxon>Bacteria</taxon>
        <taxon>Pseudomonadati</taxon>
        <taxon>Pseudomonadota</taxon>
        <taxon>Betaproteobacteria</taxon>
        <taxon>Burkholderiales</taxon>
        <taxon>Burkholderiaceae</taxon>
        <taxon>Burkholderia</taxon>
        <taxon>Burkholderia cepacia complex</taxon>
    </lineage>
</organism>
<name>A0A8I1ARM4_BURCE</name>
<dbReference type="EMBL" id="JAEDXG010000032">
    <property type="protein sequence ID" value="MBH9700350.1"/>
    <property type="molecule type" value="Genomic_DNA"/>
</dbReference>
<sequence>MTELTDADQQDAPVRQAGTHGPPLWLATILTAFGLAALLLAWFSGYATAYCDTLGGAVVWVVFFTAAFVFAAFRDNWNILPVGLVACIALAAVVRRLPRFKVTWRRFLIVLPCVYAAMMLLTWLRDVHGTCRII</sequence>
<evidence type="ECO:0008006" key="4">
    <source>
        <dbReference type="Google" id="ProtNLM"/>
    </source>
</evidence>
<protein>
    <recommendedName>
        <fullName evidence="4">Transmembrane protein</fullName>
    </recommendedName>
</protein>
<gene>
    <name evidence="2" type="ORF">JAO13_28300</name>
</gene>
<dbReference type="AlphaFoldDB" id="A0A8I1ARM4"/>
<keyword evidence="1" id="KW-0472">Membrane</keyword>
<evidence type="ECO:0000313" key="3">
    <source>
        <dbReference type="Proteomes" id="UP000645612"/>
    </source>
</evidence>
<keyword evidence="1" id="KW-0812">Transmembrane</keyword>
<dbReference type="Proteomes" id="UP000645612">
    <property type="component" value="Unassembled WGS sequence"/>
</dbReference>
<reference evidence="2" key="1">
    <citation type="submission" date="2020-12" db="EMBL/GenBank/DDBJ databases">
        <title>Burkholderia cepacia complex in Mexico.</title>
        <authorList>
            <person name="Estrada P."/>
        </authorList>
    </citation>
    <scope>NUCLEOTIDE SEQUENCE</scope>
    <source>
        <strain evidence="2">871</strain>
    </source>
</reference>
<dbReference type="RefSeq" id="WP_059860985.1">
    <property type="nucleotide sequence ID" value="NZ_CADDZZ010000002.1"/>
</dbReference>